<evidence type="ECO:0000256" key="5">
    <source>
        <dbReference type="ARBA" id="ARBA00022483"/>
    </source>
</evidence>
<keyword evidence="11" id="KW-1185">Reference proteome</keyword>
<dbReference type="STRING" id="6335.A0A0V1LPL1"/>
<dbReference type="InterPro" id="IPR046361">
    <property type="entry name" value="EXOC6/Sec15_C"/>
</dbReference>
<dbReference type="PIRSF" id="PIRSF025007">
    <property type="entry name" value="Sec15"/>
    <property type="match status" value="1"/>
</dbReference>
<comment type="similarity">
    <text evidence="2">Belongs to the SEC15 family.</text>
</comment>
<dbReference type="GO" id="GO:0000145">
    <property type="term" value="C:exocyst"/>
    <property type="evidence" value="ECO:0007669"/>
    <property type="project" value="TreeGrafter"/>
</dbReference>
<dbReference type="Pfam" id="PF04091">
    <property type="entry name" value="Sec15_C"/>
    <property type="match status" value="1"/>
</dbReference>
<dbReference type="PANTHER" id="PTHR12702:SF0">
    <property type="entry name" value="EXOCYST COMPLEX COMPONENT 6"/>
    <property type="match status" value="1"/>
</dbReference>
<protein>
    <recommendedName>
        <fullName evidence="3">Exocyst complex component 6</fullName>
    </recommendedName>
    <alternativeName>
        <fullName evidence="7">Exocyst complex component Sec15</fullName>
    </alternativeName>
</protein>
<evidence type="ECO:0000256" key="3">
    <source>
        <dbReference type="ARBA" id="ARBA00017511"/>
    </source>
</evidence>
<accession>A0A0V1LPL1</accession>
<dbReference type="GO" id="GO:0090522">
    <property type="term" value="P:vesicle tethering involved in exocytosis"/>
    <property type="evidence" value="ECO:0007669"/>
    <property type="project" value="InterPro"/>
</dbReference>
<dbReference type="GO" id="GO:0006893">
    <property type="term" value="P:Golgi to plasma membrane transport"/>
    <property type="evidence" value="ECO:0007669"/>
    <property type="project" value="TreeGrafter"/>
</dbReference>
<keyword evidence="4" id="KW-0813">Transport</keyword>
<feature type="non-terminal residue" evidence="10">
    <location>
        <position position="836"/>
    </location>
</feature>
<dbReference type="FunFam" id="1.20.58.670:FF:000002">
    <property type="entry name" value="Exocyst complex component"/>
    <property type="match status" value="1"/>
</dbReference>
<evidence type="ECO:0000259" key="8">
    <source>
        <dbReference type="Pfam" id="PF04091"/>
    </source>
</evidence>
<dbReference type="InterPro" id="IPR042045">
    <property type="entry name" value="EXOC6/Sec15_C_dom1"/>
</dbReference>
<dbReference type="Gene3D" id="1.20.58.670">
    <property type="entry name" value="Dsl1p vesicle tethering complex, Tip20p subunit, domain D"/>
    <property type="match status" value="1"/>
</dbReference>
<evidence type="ECO:0000256" key="1">
    <source>
        <dbReference type="ARBA" id="ARBA00002660"/>
    </source>
</evidence>
<evidence type="ECO:0000313" key="11">
    <source>
        <dbReference type="Proteomes" id="UP000054721"/>
    </source>
</evidence>
<evidence type="ECO:0000256" key="6">
    <source>
        <dbReference type="ARBA" id="ARBA00023054"/>
    </source>
</evidence>
<dbReference type="GO" id="GO:0006886">
    <property type="term" value="P:intracellular protein transport"/>
    <property type="evidence" value="ECO:0007669"/>
    <property type="project" value="InterPro"/>
</dbReference>
<evidence type="ECO:0000259" key="9">
    <source>
        <dbReference type="Pfam" id="PF20651"/>
    </source>
</evidence>
<dbReference type="OrthoDB" id="10267033at2759"/>
<name>A0A0V1LPL1_9BILA</name>
<keyword evidence="5" id="KW-0268">Exocytosis</keyword>
<dbReference type="Gene3D" id="1.10.357.30">
    <property type="entry name" value="Exocyst complex subunit Sec15 C-terminal domain, N-terminal subdomain"/>
    <property type="match status" value="1"/>
</dbReference>
<dbReference type="Proteomes" id="UP000054721">
    <property type="component" value="Unassembled WGS sequence"/>
</dbReference>
<keyword evidence="6" id="KW-0175">Coiled coil</keyword>
<dbReference type="InterPro" id="IPR048359">
    <property type="entry name" value="EXOC6_Sec15_N"/>
</dbReference>
<dbReference type="EMBL" id="JYDW01000020">
    <property type="protein sequence ID" value="KRZ61308.1"/>
    <property type="molecule type" value="Genomic_DNA"/>
</dbReference>
<reference evidence="10 11" key="1">
    <citation type="submission" date="2015-05" db="EMBL/GenBank/DDBJ databases">
        <title>Evolution of Trichinella species and genotypes.</title>
        <authorList>
            <person name="Korhonen P.K."/>
            <person name="Edoardo P."/>
            <person name="Giuseppe L.R."/>
            <person name="Gasser R.B."/>
        </authorList>
    </citation>
    <scope>NUCLEOTIDE SEQUENCE [LARGE SCALE GENOMIC DNA]</scope>
    <source>
        <strain evidence="10">ISS10</strain>
    </source>
</reference>
<dbReference type="InterPro" id="IPR007225">
    <property type="entry name" value="EXOC6/Sec15"/>
</dbReference>
<sequence>LSESSTTTVTFKWLFSDYYCVVVRKMVQPDLKQQSTENSEAGSSLKSSSLGTEHIYALSELETSDVASVDFVLRALYENNNVAFFLKALEKRIRQYDREIEKLCNFHYHDFVKSVEELVTLRQDCQELKNALAASSGYLSDCTRSLASVASEIIRQRKLQRNIVAAVDSVSMCLPVLEKFARLNELLNQKKYYPALRTLEQLEHTYLPRVARYRFGDAIVSSIKGIRQQIKTASFNEFTDFLENIRNVSGKIGAVALRHTVEHLKQSDVEEKFGSSRYELLAFWKMDNRPESLQAVDTDEIDFSAQDMIDFSPVYRCCHIFSVLGARESFEAYYRKQRREQAVFSLLAPHKVFNSFQMLLNYIFEVIGFFVIEDHIMQTASDLVTRSYRDELWEIAVGHVERTLNDHFGRCTDDEAMLPMKSLILLFAHTMKGYGYHVKVLYRVLQNFRDQYYEILMSKSCAHFDHLLRTENYAPLVINSTDELKSLMERFPLAKNVLQGKGGLVKLENFSPPLQLDFSEFAPGAYEEMKRFVRACLKFVDNLEMSHSEMHETLRNTVDLLLQRFNGHLKMYVVDEVSLLSLTQLVQITINIGYLEKSCEALHQFMLNILGNSACTLDLHILKLKEDVFKDARSEVEQRIDESMRQKIDEIVSVAQYDWELTSCDGQPTDYVSDLILFLEATFVSFAALPVQLSRHICVQACKYICNRLVDFLVDPAVKQISMGALEQINLDVMQFEQFVSRCQIAGAQDSTLILTFVDIRQMLDLVMADDWSTYLAEFGRQTGKYVRVHPFTATSVLEKIYEFERRKNAIFGKVKDKDRKRYLETVLKQLKNCNS</sequence>
<organism evidence="10 11">
    <name type="scientific">Trichinella nativa</name>
    <dbReference type="NCBI Taxonomy" id="6335"/>
    <lineage>
        <taxon>Eukaryota</taxon>
        <taxon>Metazoa</taxon>
        <taxon>Ecdysozoa</taxon>
        <taxon>Nematoda</taxon>
        <taxon>Enoplea</taxon>
        <taxon>Dorylaimia</taxon>
        <taxon>Trichinellida</taxon>
        <taxon>Trichinellidae</taxon>
        <taxon>Trichinella</taxon>
    </lineage>
</organism>
<evidence type="ECO:0000256" key="4">
    <source>
        <dbReference type="ARBA" id="ARBA00022448"/>
    </source>
</evidence>
<dbReference type="InterPro" id="IPR042044">
    <property type="entry name" value="EXOC6PINT-1/Sec15/Tip20_C_dom2"/>
</dbReference>
<comment type="function">
    <text evidence="1">Component of the exocyst complex involved in the docking of exocytic vesicles with fusion sites on the plasma membrane.</text>
</comment>
<dbReference type="GO" id="GO:0016020">
    <property type="term" value="C:membrane"/>
    <property type="evidence" value="ECO:0007669"/>
    <property type="project" value="TreeGrafter"/>
</dbReference>
<dbReference type="Pfam" id="PF20651">
    <property type="entry name" value="EXOC6_Sec15_N"/>
    <property type="match status" value="1"/>
</dbReference>
<dbReference type="PANTHER" id="PTHR12702">
    <property type="entry name" value="SEC15"/>
    <property type="match status" value="1"/>
</dbReference>
<comment type="caution">
    <text evidence="10">The sequence shown here is derived from an EMBL/GenBank/DDBJ whole genome shotgun (WGS) entry which is preliminary data.</text>
</comment>
<dbReference type="AlphaFoldDB" id="A0A0V1LPL1"/>
<feature type="domain" description="Exocyst complex component EXOC6/Sec15 N-terminal" evidence="9">
    <location>
        <begin position="89"/>
        <end position="256"/>
    </location>
</feature>
<feature type="domain" description="Exocyst complex subunit EXOC6/Sec15 C-terminal" evidence="8">
    <location>
        <begin position="441"/>
        <end position="800"/>
    </location>
</feature>
<gene>
    <name evidence="10" type="primary">sec-15</name>
    <name evidence="10" type="ORF">T02_18</name>
</gene>
<proteinExistence type="inferred from homology"/>
<evidence type="ECO:0000313" key="10">
    <source>
        <dbReference type="EMBL" id="KRZ61308.1"/>
    </source>
</evidence>
<evidence type="ECO:0000256" key="2">
    <source>
        <dbReference type="ARBA" id="ARBA00007944"/>
    </source>
</evidence>
<evidence type="ECO:0000256" key="7">
    <source>
        <dbReference type="ARBA" id="ARBA00082980"/>
    </source>
</evidence>